<gene>
    <name evidence="1" type="ORF">COT97_03955</name>
</gene>
<reference evidence="2" key="1">
    <citation type="submission" date="2017-09" db="EMBL/GenBank/DDBJ databases">
        <title>Depth-based differentiation of microbial function through sediment-hosted aquifers and enrichment of novel symbionts in the deep terrestrial subsurface.</title>
        <authorList>
            <person name="Probst A.J."/>
            <person name="Ladd B."/>
            <person name="Jarett J.K."/>
            <person name="Geller-Mcgrath D.E."/>
            <person name="Sieber C.M.K."/>
            <person name="Emerson J.B."/>
            <person name="Anantharaman K."/>
            <person name="Thomas B.C."/>
            <person name="Malmstrom R."/>
            <person name="Stieglmeier M."/>
            <person name="Klingl A."/>
            <person name="Woyke T."/>
            <person name="Ryan C.M."/>
            <person name="Banfield J.F."/>
        </authorList>
    </citation>
    <scope>NUCLEOTIDE SEQUENCE [LARGE SCALE GENOMIC DNA]</scope>
</reference>
<sequence length="124" mass="13973">MKRLITAMIILVLFIPSVTLASHCFHFSVLKHEYLPFGAETIPVLEVYKVFVSITIGSEEHSVFNESECLECLDCKQYFPAITAVKDAPEPLLYDYNLGLFSFKSWYTLKSANYVPRSALGAAN</sequence>
<evidence type="ECO:0000313" key="1">
    <source>
        <dbReference type="EMBL" id="PIR93955.1"/>
    </source>
</evidence>
<protein>
    <submittedName>
        <fullName evidence="1">Uncharacterized protein</fullName>
    </submittedName>
</protein>
<proteinExistence type="predicted"/>
<dbReference type="EMBL" id="PFAP01000028">
    <property type="protein sequence ID" value="PIR93955.1"/>
    <property type="molecule type" value="Genomic_DNA"/>
</dbReference>
<evidence type="ECO:0000313" key="2">
    <source>
        <dbReference type="Proteomes" id="UP000229901"/>
    </source>
</evidence>
<organism evidence="1 2">
    <name type="scientific">Candidatus Falkowbacteria bacterium CG10_big_fil_rev_8_21_14_0_10_39_11</name>
    <dbReference type="NCBI Taxonomy" id="1974565"/>
    <lineage>
        <taxon>Bacteria</taxon>
        <taxon>Candidatus Falkowiibacteriota</taxon>
    </lineage>
</organism>
<dbReference type="Proteomes" id="UP000229901">
    <property type="component" value="Unassembled WGS sequence"/>
</dbReference>
<comment type="caution">
    <text evidence="1">The sequence shown here is derived from an EMBL/GenBank/DDBJ whole genome shotgun (WGS) entry which is preliminary data.</text>
</comment>
<name>A0A2H0V4H3_9BACT</name>
<accession>A0A2H0V4H3</accession>
<dbReference type="AlphaFoldDB" id="A0A2H0V4H3"/>